<accession>A0A5R8Q711</accession>
<proteinExistence type="predicted"/>
<feature type="domain" description="Radical SAM core" evidence="4">
    <location>
        <begin position="27"/>
        <end position="204"/>
    </location>
</feature>
<dbReference type="InterPro" id="IPR040086">
    <property type="entry name" value="MJ0683-like"/>
</dbReference>
<organism evidence="5 6">
    <name type="scientific">Culicoidibacter larvae</name>
    <dbReference type="NCBI Taxonomy" id="2579976"/>
    <lineage>
        <taxon>Bacteria</taxon>
        <taxon>Bacillati</taxon>
        <taxon>Bacillota</taxon>
        <taxon>Culicoidibacteria</taxon>
        <taxon>Culicoidibacterales</taxon>
        <taxon>Culicoidibacteraceae</taxon>
        <taxon>Culicoidibacter</taxon>
    </lineage>
</organism>
<dbReference type="InParanoid" id="A0A5R8Q711"/>
<dbReference type="PANTHER" id="PTHR43432:SF5">
    <property type="entry name" value="ELP3_MIAA_NIFB-LIKE RADICAL SAM CORE DOMAIN-CONTAINING PROTEIN"/>
    <property type="match status" value="1"/>
</dbReference>
<sequence>MQFREVTCSKAMTKLNSKYQPYSWDLNIYRGCSHRCQYCFAIYSHQYLDYDAEDFFETIHVKTNVVDSLEQQLRAKSWKQEVINLGGVTDSYQAAERKYQLMPDIIRLLIKYKTPAIISTKSELILRDFDLWHELSQVTAVNIASTIISYDAELLQKIEPGTPSPQARMAMLHEFRKTNAATGVHIMPIIPYINDGVEQTAELLAAAKAAEVDYVLPGTLYLRGSTKPHFLKFIHQTFPEHHQALVQLYNNREQRQLYKRNMYQTLLKQIDDYRLSRNYMAPLLARMPKQAQQLQLIL</sequence>
<dbReference type="PANTHER" id="PTHR43432">
    <property type="entry name" value="SLR0285 PROTEIN"/>
    <property type="match status" value="1"/>
</dbReference>
<keyword evidence="6" id="KW-1185">Reference proteome</keyword>
<dbReference type="EMBL" id="VBWP01000014">
    <property type="protein sequence ID" value="TLG71212.1"/>
    <property type="molecule type" value="Genomic_DNA"/>
</dbReference>
<keyword evidence="3" id="KW-0411">Iron-sulfur</keyword>
<dbReference type="Pfam" id="PF04055">
    <property type="entry name" value="Radical_SAM"/>
    <property type="match status" value="1"/>
</dbReference>
<dbReference type="InterPro" id="IPR058240">
    <property type="entry name" value="rSAM_sf"/>
</dbReference>
<evidence type="ECO:0000256" key="3">
    <source>
        <dbReference type="ARBA" id="ARBA00023014"/>
    </source>
</evidence>
<dbReference type="InterPro" id="IPR007197">
    <property type="entry name" value="rSAM"/>
</dbReference>
<gene>
    <name evidence="5" type="ORF">FEZ08_11195</name>
</gene>
<name>A0A5R8Q711_9FIRM</name>
<evidence type="ECO:0000256" key="2">
    <source>
        <dbReference type="ARBA" id="ARBA00023004"/>
    </source>
</evidence>
<keyword evidence="2" id="KW-0408">Iron</keyword>
<dbReference type="RefSeq" id="WP_138192410.1">
    <property type="nucleotide sequence ID" value="NZ_VBWP01000014.1"/>
</dbReference>
<dbReference type="Gene3D" id="3.80.30.30">
    <property type="match status" value="1"/>
</dbReference>
<dbReference type="CDD" id="cd01335">
    <property type="entry name" value="Radical_SAM"/>
    <property type="match status" value="1"/>
</dbReference>
<dbReference type="OrthoDB" id="9785699at2"/>
<reference evidence="5 6" key="1">
    <citation type="submission" date="2019-05" db="EMBL/GenBank/DDBJ databases">
        <title>Culicoidintestinum kansasii gen. nov., sp. nov. from the gastrointestinal tract of the biting midge, Culicoides sonorensis.</title>
        <authorList>
            <person name="Neupane S."/>
            <person name="Ghosh A."/>
            <person name="Gunther S."/>
            <person name="Martin K."/>
            <person name="Zurek L."/>
        </authorList>
    </citation>
    <scope>NUCLEOTIDE SEQUENCE [LARGE SCALE GENOMIC DNA]</scope>
    <source>
        <strain evidence="5 6">CS-1</strain>
    </source>
</reference>
<dbReference type="Proteomes" id="UP000306912">
    <property type="component" value="Unassembled WGS sequence"/>
</dbReference>
<dbReference type="SFLD" id="SFLDG01084">
    <property type="entry name" value="Uncharacterised_Radical_SAM_Su"/>
    <property type="match status" value="1"/>
</dbReference>
<dbReference type="AlphaFoldDB" id="A0A5R8Q711"/>
<dbReference type="GO" id="GO:0003824">
    <property type="term" value="F:catalytic activity"/>
    <property type="evidence" value="ECO:0007669"/>
    <property type="project" value="InterPro"/>
</dbReference>
<evidence type="ECO:0000256" key="1">
    <source>
        <dbReference type="ARBA" id="ARBA00022723"/>
    </source>
</evidence>
<protein>
    <submittedName>
        <fullName evidence="5">Radical SAM protein</fullName>
    </submittedName>
</protein>
<evidence type="ECO:0000259" key="4">
    <source>
        <dbReference type="Pfam" id="PF04055"/>
    </source>
</evidence>
<evidence type="ECO:0000313" key="5">
    <source>
        <dbReference type="EMBL" id="TLG71212.1"/>
    </source>
</evidence>
<dbReference type="SUPFAM" id="SSF102114">
    <property type="entry name" value="Radical SAM enzymes"/>
    <property type="match status" value="1"/>
</dbReference>
<dbReference type="GO" id="GO:0046872">
    <property type="term" value="F:metal ion binding"/>
    <property type="evidence" value="ECO:0007669"/>
    <property type="project" value="UniProtKB-KW"/>
</dbReference>
<evidence type="ECO:0000313" key="6">
    <source>
        <dbReference type="Proteomes" id="UP000306912"/>
    </source>
</evidence>
<keyword evidence="1" id="KW-0479">Metal-binding</keyword>
<comment type="caution">
    <text evidence="5">The sequence shown here is derived from an EMBL/GenBank/DDBJ whole genome shotgun (WGS) entry which is preliminary data.</text>
</comment>
<dbReference type="SFLD" id="SFLDS00029">
    <property type="entry name" value="Radical_SAM"/>
    <property type="match status" value="1"/>
</dbReference>
<dbReference type="GO" id="GO:0051536">
    <property type="term" value="F:iron-sulfur cluster binding"/>
    <property type="evidence" value="ECO:0007669"/>
    <property type="project" value="UniProtKB-KW"/>
</dbReference>